<proteinExistence type="predicted"/>
<dbReference type="AlphaFoldDB" id="A0A285RIE7"/>
<protein>
    <submittedName>
        <fullName evidence="1">Copper resistance protein B</fullName>
    </submittedName>
</protein>
<name>A0A285RIE7_9PROT</name>
<dbReference type="GO" id="GO:0005507">
    <property type="term" value="F:copper ion binding"/>
    <property type="evidence" value="ECO:0007669"/>
    <property type="project" value="InterPro"/>
</dbReference>
<dbReference type="Pfam" id="PF05275">
    <property type="entry name" value="CopB"/>
    <property type="match status" value="1"/>
</dbReference>
<evidence type="ECO:0000313" key="1">
    <source>
        <dbReference type="EMBL" id="SOB93478.1"/>
    </source>
</evidence>
<dbReference type="GO" id="GO:0006878">
    <property type="term" value="P:intracellular copper ion homeostasis"/>
    <property type="evidence" value="ECO:0007669"/>
    <property type="project" value="InterPro"/>
</dbReference>
<gene>
    <name evidence="1" type="ORF">SAMN05428964_101774</name>
</gene>
<dbReference type="RefSeq" id="WP_097050530.1">
    <property type="nucleotide sequence ID" value="NZ_OBMM01000001.1"/>
</dbReference>
<dbReference type="GO" id="GO:0009279">
    <property type="term" value="C:cell outer membrane"/>
    <property type="evidence" value="ECO:0007669"/>
    <property type="project" value="InterPro"/>
</dbReference>
<evidence type="ECO:0000313" key="2">
    <source>
        <dbReference type="Proteomes" id="UP000219068"/>
    </source>
</evidence>
<organism evidence="1 2">
    <name type="scientific">Thalassospira xiamenensis</name>
    <dbReference type="NCBI Taxonomy" id="220697"/>
    <lineage>
        <taxon>Bacteria</taxon>
        <taxon>Pseudomonadati</taxon>
        <taxon>Pseudomonadota</taxon>
        <taxon>Alphaproteobacteria</taxon>
        <taxon>Rhodospirillales</taxon>
        <taxon>Thalassospiraceae</taxon>
        <taxon>Thalassospira</taxon>
    </lineage>
</organism>
<dbReference type="EMBL" id="OBMM01000001">
    <property type="protein sequence ID" value="SOB93478.1"/>
    <property type="molecule type" value="Genomic_DNA"/>
</dbReference>
<dbReference type="InterPro" id="IPR007939">
    <property type="entry name" value="Cu-R_B_prcur"/>
</dbReference>
<accession>A0A285RIE7</accession>
<sequence>MKKLDLMMIGGSAALALGPFASVGMAMEPRIYYGFQAEQFEYRVGDESEKRLVWDADAFVGTDELKLRWQGEGERDLDAESYEKLENRFVLQTPISDFFDAKGGVRVDTPDGADRWYGTVGIVGLAPQWFEVDADLFVSETGDGSARLDVEYEGLLTNRLILTPSFEINAAFSEDREIEVGKGISSAEIGLRLSYDLIDRAIVPYVGVAYERKFGDTADFAKHDGEDYEATYIVTGIRLMF</sequence>
<dbReference type="Proteomes" id="UP000219068">
    <property type="component" value="Unassembled WGS sequence"/>
</dbReference>
<reference evidence="1 2" key="1">
    <citation type="submission" date="2017-08" db="EMBL/GenBank/DDBJ databases">
        <authorList>
            <person name="de Groot N.N."/>
        </authorList>
    </citation>
    <scope>NUCLEOTIDE SEQUENCE [LARGE SCALE GENOMIC DNA]</scope>
    <source>
        <strain evidence="1 2">USBA 78</strain>
    </source>
</reference>